<keyword evidence="2" id="KW-1185">Reference proteome</keyword>
<name>A0A0C2TBT5_AMAMK</name>
<protein>
    <submittedName>
        <fullName evidence="1">Uncharacterized protein</fullName>
    </submittedName>
</protein>
<evidence type="ECO:0000313" key="2">
    <source>
        <dbReference type="Proteomes" id="UP000054549"/>
    </source>
</evidence>
<organism evidence="1 2">
    <name type="scientific">Amanita muscaria (strain Koide BX008)</name>
    <dbReference type="NCBI Taxonomy" id="946122"/>
    <lineage>
        <taxon>Eukaryota</taxon>
        <taxon>Fungi</taxon>
        <taxon>Dikarya</taxon>
        <taxon>Basidiomycota</taxon>
        <taxon>Agaricomycotina</taxon>
        <taxon>Agaricomycetes</taxon>
        <taxon>Agaricomycetidae</taxon>
        <taxon>Agaricales</taxon>
        <taxon>Pluteineae</taxon>
        <taxon>Amanitaceae</taxon>
        <taxon>Amanita</taxon>
    </lineage>
</organism>
<evidence type="ECO:0000313" key="1">
    <source>
        <dbReference type="EMBL" id="KIL64199.1"/>
    </source>
</evidence>
<accession>A0A0C2TBT5</accession>
<dbReference type="AlphaFoldDB" id="A0A0C2TBT5"/>
<reference evidence="1 2" key="1">
    <citation type="submission" date="2014-04" db="EMBL/GenBank/DDBJ databases">
        <title>Evolutionary Origins and Diversification of the Mycorrhizal Mutualists.</title>
        <authorList>
            <consortium name="DOE Joint Genome Institute"/>
            <consortium name="Mycorrhizal Genomics Consortium"/>
            <person name="Kohler A."/>
            <person name="Kuo A."/>
            <person name="Nagy L.G."/>
            <person name="Floudas D."/>
            <person name="Copeland A."/>
            <person name="Barry K.W."/>
            <person name="Cichocki N."/>
            <person name="Veneault-Fourrey C."/>
            <person name="LaButti K."/>
            <person name="Lindquist E.A."/>
            <person name="Lipzen A."/>
            <person name="Lundell T."/>
            <person name="Morin E."/>
            <person name="Murat C."/>
            <person name="Riley R."/>
            <person name="Ohm R."/>
            <person name="Sun H."/>
            <person name="Tunlid A."/>
            <person name="Henrissat B."/>
            <person name="Grigoriev I.V."/>
            <person name="Hibbett D.S."/>
            <person name="Martin F."/>
        </authorList>
    </citation>
    <scope>NUCLEOTIDE SEQUENCE [LARGE SCALE GENOMIC DNA]</scope>
    <source>
        <strain evidence="1 2">Koide BX008</strain>
    </source>
</reference>
<dbReference type="Proteomes" id="UP000054549">
    <property type="component" value="Unassembled WGS sequence"/>
</dbReference>
<sequence>MDHRRTVMPTLGLTSLRRIDLSVPKLPPPPGYVLSGTEAGVVILKYLCCWIS</sequence>
<dbReference type="HOGENOM" id="CLU_3086736_0_0_1"/>
<dbReference type="EMBL" id="KN818251">
    <property type="protein sequence ID" value="KIL64199.1"/>
    <property type="molecule type" value="Genomic_DNA"/>
</dbReference>
<gene>
    <name evidence="1" type="ORF">M378DRAFT_163443</name>
</gene>
<proteinExistence type="predicted"/>
<dbReference type="InParanoid" id="A0A0C2TBT5"/>